<dbReference type="InterPro" id="IPR035959">
    <property type="entry name" value="RutC-like_sf"/>
</dbReference>
<dbReference type="PANTHER" id="PTHR43760">
    <property type="entry name" value="ENDORIBONUCLEASE-RELATED"/>
    <property type="match status" value="1"/>
</dbReference>
<evidence type="ECO:0000313" key="2">
    <source>
        <dbReference type="Proteomes" id="UP000481421"/>
    </source>
</evidence>
<dbReference type="Pfam" id="PF01042">
    <property type="entry name" value="Ribonuc_L-PSP"/>
    <property type="match status" value="1"/>
</dbReference>
<protein>
    <submittedName>
        <fullName evidence="1">RidA family protein</fullName>
    </submittedName>
</protein>
<accession>A0A6B3RP56</accession>
<dbReference type="SUPFAM" id="SSF55298">
    <property type="entry name" value="YjgF-like"/>
    <property type="match status" value="1"/>
</dbReference>
<dbReference type="CDD" id="cd02199">
    <property type="entry name" value="YjgF_YER057c_UK114_like_1"/>
    <property type="match status" value="1"/>
</dbReference>
<dbReference type="InterPro" id="IPR013813">
    <property type="entry name" value="Endoribo_LPSP/chorism_mut-like"/>
</dbReference>
<dbReference type="EMBL" id="JAAIKE010000006">
    <property type="protein sequence ID" value="NEX47924.1"/>
    <property type="molecule type" value="Genomic_DNA"/>
</dbReference>
<gene>
    <name evidence="1" type="ORF">G3572_17065</name>
</gene>
<dbReference type="InterPro" id="IPR006175">
    <property type="entry name" value="YjgF/YER057c/UK114"/>
</dbReference>
<evidence type="ECO:0000313" key="1">
    <source>
        <dbReference type="EMBL" id="NEX47924.1"/>
    </source>
</evidence>
<dbReference type="AlphaFoldDB" id="A0A6B3RP56"/>
<organism evidence="1 2">
    <name type="scientific">Pseudotabrizicola algicola</name>
    <dbReference type="NCBI Taxonomy" id="2709381"/>
    <lineage>
        <taxon>Bacteria</taxon>
        <taxon>Pseudomonadati</taxon>
        <taxon>Pseudomonadota</taxon>
        <taxon>Alphaproteobacteria</taxon>
        <taxon>Rhodobacterales</taxon>
        <taxon>Paracoccaceae</taxon>
        <taxon>Pseudotabrizicola</taxon>
    </lineage>
</organism>
<reference evidence="1 2" key="1">
    <citation type="submission" date="2020-02" db="EMBL/GenBank/DDBJ databases">
        <title>Rhodobacter algicola sp. nov., isolated from microalga culture.</title>
        <authorList>
            <person name="Park C.-Y."/>
        </authorList>
    </citation>
    <scope>NUCLEOTIDE SEQUENCE [LARGE SCALE GENOMIC DNA]</scope>
    <source>
        <strain evidence="1 2">ETT8</strain>
    </source>
</reference>
<keyword evidence="2" id="KW-1185">Reference proteome</keyword>
<comment type="caution">
    <text evidence="1">The sequence shown here is derived from an EMBL/GenBank/DDBJ whole genome shotgun (WGS) entry which is preliminary data.</text>
</comment>
<name>A0A6B3RP56_9RHOB</name>
<dbReference type="Gene3D" id="3.30.1330.40">
    <property type="entry name" value="RutC-like"/>
    <property type="match status" value="1"/>
</dbReference>
<proteinExistence type="predicted"/>
<dbReference type="Proteomes" id="UP000481421">
    <property type="component" value="Unassembled WGS sequence"/>
</dbReference>
<dbReference type="RefSeq" id="WP_164614117.1">
    <property type="nucleotide sequence ID" value="NZ_JAAIKE010000006.1"/>
</dbReference>
<sequence>MTHPVEQRLQSLNLRLPDSRLSGPGPDWLCLGEWLYVGGQLSCDSTALIAGRAGDDLSVKAASHAARQSALGVLARIGAALEGDWHRLRQIARITVLVNACPQFPDLQTVAQAASDQFSALLGPKGTHVRSAACVAGLPHGAAVQIDAVAMIQPKSDTIGYFP</sequence>
<dbReference type="PANTHER" id="PTHR43760:SF1">
    <property type="entry name" value="ENDORIBONUCLEASE L-PSP_CHORISMATE MUTASE-LIKE DOMAIN-CONTAINING PROTEIN"/>
    <property type="match status" value="1"/>
</dbReference>